<accession>A0AAF3EGH5</accession>
<feature type="coiled-coil region" evidence="5">
    <location>
        <begin position="1140"/>
        <end position="1201"/>
    </location>
</feature>
<feature type="compositionally biased region" description="Acidic residues" evidence="6">
    <location>
        <begin position="321"/>
        <end position="339"/>
    </location>
</feature>
<proteinExistence type="predicted"/>
<feature type="coiled-coil region" evidence="5">
    <location>
        <begin position="840"/>
        <end position="925"/>
    </location>
</feature>
<feature type="compositionally biased region" description="Polar residues" evidence="6">
    <location>
        <begin position="765"/>
        <end position="779"/>
    </location>
</feature>
<dbReference type="PANTHER" id="PTHR46538">
    <property type="entry name" value="PROTEIN KINASE DOMAIN-CONTAINING PROTEIN"/>
    <property type="match status" value="1"/>
</dbReference>
<dbReference type="WBParaSite" id="MBELARI_LOCUS13102">
    <property type="protein sequence ID" value="MBELARI_LOCUS13102"/>
    <property type="gene ID" value="MBELARI_LOCUS13102"/>
</dbReference>
<dbReference type="Proteomes" id="UP000887575">
    <property type="component" value="Unassembled WGS sequence"/>
</dbReference>
<evidence type="ECO:0000313" key="9">
    <source>
        <dbReference type="WBParaSite" id="MBELARI_LOCUS13102"/>
    </source>
</evidence>
<evidence type="ECO:0000256" key="4">
    <source>
        <dbReference type="ARBA" id="ARBA00022777"/>
    </source>
</evidence>
<evidence type="ECO:0000256" key="5">
    <source>
        <dbReference type="SAM" id="Coils"/>
    </source>
</evidence>
<name>A0AAF3EGH5_9BILA</name>
<sequence>MSLFGKFKNLFKGSQQDSFKTPLPAIIQNNVDPRDTWQIIGELGDGAFGKVEKVVNKSEPNLFAAEKCIEVQDGEELEDFLVEIEILTACKHENIVSLFACYFFDQKLHMMLELCSGGAVDDIMIELEKPLTESQIAYIARNCCEALRFLHQNNVIHRDLKAGNILLTHTATVKLADFGVSAKLKDRNERRDTFIGTPYWMAPEVMMCETFKDQPYDVRSDIWSFGITLIEMAQMEPPNSNVSPMRVLIKVQKSEPPTLENPNAWSLYFNDFLKQCLMKDPNNRPLAEELKSHPFLKSGTDRRSVLALLAEMKAEVKQVEVMDDNQSVDESVADSEDTDERTSAVWNESDVSLISRKHRPAPPPPQPQAPKILIPQPQPVQQKPRAPSPPPDRQPMQPQLSKNGLSSGEEHTARVEKFPAPPPPKSSSRERSTNGQHVDEPRLLSPGQEAMNVLEDLNVLLDKDTNGKSDSGSIGQASPRKMPPPTVHERKSHGSHVVHSPEPTRLIKTVVDNARHSVPSPVLLTQPQVRAAYSEESMHKRSSESVNADSKSITKSESAQSVNKNFANIIRVRMDVNDNESEKRASAVNDLRNRFETTSNESGTSSPSISIPEGHVQNKIKQVIHEQQSQESGQSAEKIKSKRREADAILFQPAVSKIAESFEHIKPEGDVVFTPKVPVPVQNGVHRKESSQSSNGSAKQASSTQRSNANFEQKPSTTNVPHYEDDDYFAEDKRELAGSMPPPEPPVDYHRERSERKARSASKENQQPSPISVSSSTIEATEVKRRLSPTIEQQPEPTALAPISTNGHIRRRNPNRQTVTKKTRTYMVDGVEVTSTTLHVMGKQQNLQLKRQEMQELKRLQREEGRQLQELEAQGSHLNEQQEKKQQQEKSALQRQFELDLEALNRKQKKEIEEAERMQDEELRSASKRLKYEQEKDITAFRERLRQELKIVKQEVEMLPKTQRKEALKMRKDQAEAQNRMKEQEFGQQLMINANTTLARMQQKHKEKIASLERQFILQRHMLLRGKESAEWELEERVMSERYVLHRKLFKDRFFLLRTQMLSRQQKEMSQMQRIHQMEEDELIRALQLDRKRLPKMLRSEAKTRSMMFKESLRISLQAESQAELQDRMRRFEETEKSRINNALKEHDQKSQRKVQLLKERHLAEIQELDEAQNDNRKLLLEREHATMAEHERKYAATREQWHRELAPKKMDLEQKFQEELESQEQFYGISLGGGGSLNGTISSTSMLPAHMYP</sequence>
<feature type="compositionally biased region" description="Polar residues" evidence="6">
    <location>
        <begin position="544"/>
        <end position="560"/>
    </location>
</feature>
<dbReference type="GO" id="GO:0004674">
    <property type="term" value="F:protein serine/threonine kinase activity"/>
    <property type="evidence" value="ECO:0007669"/>
    <property type="project" value="UniProtKB-KW"/>
</dbReference>
<feature type="compositionally biased region" description="Basic residues" evidence="6">
    <location>
        <begin position="808"/>
        <end position="822"/>
    </location>
</feature>
<keyword evidence="1" id="KW-0723">Serine/threonine-protein kinase</keyword>
<dbReference type="SUPFAM" id="SSF56112">
    <property type="entry name" value="Protein kinase-like (PK-like)"/>
    <property type="match status" value="1"/>
</dbReference>
<dbReference type="Pfam" id="PF12474">
    <property type="entry name" value="PKK"/>
    <property type="match status" value="2"/>
</dbReference>
<dbReference type="AlphaFoldDB" id="A0AAF3EGH5"/>
<evidence type="ECO:0000256" key="1">
    <source>
        <dbReference type="ARBA" id="ARBA00022527"/>
    </source>
</evidence>
<feature type="compositionally biased region" description="Basic and acidic residues" evidence="6">
    <location>
        <begin position="579"/>
        <end position="595"/>
    </location>
</feature>
<dbReference type="FunFam" id="1.10.510.10:FF:001298">
    <property type="entry name" value="STE20-like kinase"/>
    <property type="match status" value="1"/>
</dbReference>
<dbReference type="GO" id="GO:0005524">
    <property type="term" value="F:ATP binding"/>
    <property type="evidence" value="ECO:0007669"/>
    <property type="project" value="InterPro"/>
</dbReference>
<evidence type="ECO:0000313" key="8">
    <source>
        <dbReference type="Proteomes" id="UP000887575"/>
    </source>
</evidence>
<dbReference type="SMART" id="SM00220">
    <property type="entry name" value="S_TKc"/>
    <property type="match status" value="1"/>
</dbReference>
<dbReference type="InterPro" id="IPR022165">
    <property type="entry name" value="PKK"/>
</dbReference>
<evidence type="ECO:0000256" key="2">
    <source>
        <dbReference type="ARBA" id="ARBA00022553"/>
    </source>
</evidence>
<feature type="compositionally biased region" description="Basic and acidic residues" evidence="6">
    <location>
        <begin position="747"/>
        <end position="762"/>
    </location>
</feature>
<keyword evidence="8" id="KW-1185">Reference proteome</keyword>
<evidence type="ECO:0000256" key="3">
    <source>
        <dbReference type="ARBA" id="ARBA00022679"/>
    </source>
</evidence>
<dbReference type="Pfam" id="PF00069">
    <property type="entry name" value="Pkinase"/>
    <property type="match status" value="1"/>
</dbReference>
<keyword evidence="5" id="KW-0175">Coiled coil</keyword>
<dbReference type="PROSITE" id="PS50011">
    <property type="entry name" value="PROTEIN_KINASE_DOM"/>
    <property type="match status" value="1"/>
</dbReference>
<feature type="compositionally biased region" description="Low complexity" evidence="6">
    <location>
        <begin position="369"/>
        <end position="385"/>
    </location>
</feature>
<feature type="compositionally biased region" description="Polar residues" evidence="6">
    <location>
        <begin position="691"/>
        <end position="720"/>
    </location>
</feature>
<keyword evidence="4" id="KW-0418">Kinase</keyword>
<dbReference type="PROSITE" id="PS00108">
    <property type="entry name" value="PROTEIN_KINASE_ST"/>
    <property type="match status" value="1"/>
</dbReference>
<dbReference type="InterPro" id="IPR051585">
    <property type="entry name" value="STE20_Ser/Thr_Kinases"/>
</dbReference>
<feature type="region of interest" description="Disordered" evidence="6">
    <location>
        <begin position="579"/>
        <end position="613"/>
    </location>
</feature>
<evidence type="ECO:0000256" key="6">
    <source>
        <dbReference type="SAM" id="MobiDB-lite"/>
    </source>
</evidence>
<feature type="region of interest" description="Disordered" evidence="6">
    <location>
        <begin position="685"/>
        <end position="822"/>
    </location>
</feature>
<dbReference type="InterPro" id="IPR008271">
    <property type="entry name" value="Ser/Thr_kinase_AS"/>
</dbReference>
<keyword evidence="2" id="KW-0597">Phosphoprotein</keyword>
<dbReference type="InterPro" id="IPR000719">
    <property type="entry name" value="Prot_kinase_dom"/>
</dbReference>
<feature type="region of interest" description="Disordered" evidence="6">
    <location>
        <begin position="320"/>
        <end position="504"/>
    </location>
</feature>
<feature type="coiled-coil region" evidence="5">
    <location>
        <begin position="965"/>
        <end position="1015"/>
    </location>
</feature>
<feature type="compositionally biased region" description="Basic and acidic residues" evidence="6">
    <location>
        <begin position="427"/>
        <end position="442"/>
    </location>
</feature>
<dbReference type="Gene3D" id="1.10.510.10">
    <property type="entry name" value="Transferase(Phosphotransferase) domain 1"/>
    <property type="match status" value="1"/>
</dbReference>
<feature type="compositionally biased region" description="Polar residues" evidence="6">
    <location>
        <begin position="596"/>
        <end position="609"/>
    </location>
</feature>
<reference evidence="9" key="1">
    <citation type="submission" date="2024-02" db="UniProtKB">
        <authorList>
            <consortium name="WormBaseParasite"/>
        </authorList>
    </citation>
    <scope>IDENTIFICATION</scope>
</reference>
<keyword evidence="3" id="KW-0808">Transferase</keyword>
<feature type="region of interest" description="Disordered" evidence="6">
    <location>
        <begin position="531"/>
        <end position="560"/>
    </location>
</feature>
<feature type="domain" description="Protein kinase" evidence="7">
    <location>
        <begin position="37"/>
        <end position="296"/>
    </location>
</feature>
<organism evidence="8 9">
    <name type="scientific">Mesorhabditis belari</name>
    <dbReference type="NCBI Taxonomy" id="2138241"/>
    <lineage>
        <taxon>Eukaryota</taxon>
        <taxon>Metazoa</taxon>
        <taxon>Ecdysozoa</taxon>
        <taxon>Nematoda</taxon>
        <taxon>Chromadorea</taxon>
        <taxon>Rhabditida</taxon>
        <taxon>Rhabditina</taxon>
        <taxon>Rhabditomorpha</taxon>
        <taxon>Rhabditoidea</taxon>
        <taxon>Rhabditidae</taxon>
        <taxon>Mesorhabditinae</taxon>
        <taxon>Mesorhabditis</taxon>
    </lineage>
</organism>
<dbReference type="PANTHER" id="PTHR46538:SF3">
    <property type="entry name" value="PROTEIN KINASE DOMAIN-CONTAINING PROTEIN"/>
    <property type="match status" value="1"/>
</dbReference>
<evidence type="ECO:0000259" key="7">
    <source>
        <dbReference type="PROSITE" id="PS50011"/>
    </source>
</evidence>
<protein>
    <submittedName>
        <fullName evidence="9">Protein kinase domain-containing protein</fullName>
    </submittedName>
</protein>
<feature type="compositionally biased region" description="Basic and acidic residues" evidence="6">
    <location>
        <begin position="408"/>
        <end position="417"/>
    </location>
</feature>
<dbReference type="InterPro" id="IPR011009">
    <property type="entry name" value="Kinase-like_dom_sf"/>
</dbReference>